<keyword evidence="2" id="KW-0812">Transmembrane</keyword>
<gene>
    <name evidence="3" type="ORF">C8A00DRAFT_13050</name>
</gene>
<evidence type="ECO:0000313" key="4">
    <source>
        <dbReference type="Proteomes" id="UP001302745"/>
    </source>
</evidence>
<accession>A0AAN6VQX8</accession>
<organism evidence="3 4">
    <name type="scientific">Chaetomidium leptoderma</name>
    <dbReference type="NCBI Taxonomy" id="669021"/>
    <lineage>
        <taxon>Eukaryota</taxon>
        <taxon>Fungi</taxon>
        <taxon>Dikarya</taxon>
        <taxon>Ascomycota</taxon>
        <taxon>Pezizomycotina</taxon>
        <taxon>Sordariomycetes</taxon>
        <taxon>Sordariomycetidae</taxon>
        <taxon>Sordariales</taxon>
        <taxon>Chaetomiaceae</taxon>
        <taxon>Chaetomidium</taxon>
    </lineage>
</organism>
<dbReference type="AlphaFoldDB" id="A0AAN6VQX8"/>
<evidence type="ECO:0000256" key="1">
    <source>
        <dbReference type="SAM" id="MobiDB-lite"/>
    </source>
</evidence>
<name>A0AAN6VQX8_9PEZI</name>
<feature type="compositionally biased region" description="Polar residues" evidence="1">
    <location>
        <begin position="162"/>
        <end position="174"/>
    </location>
</feature>
<keyword evidence="4" id="KW-1185">Reference proteome</keyword>
<keyword evidence="2" id="KW-0472">Membrane</keyword>
<keyword evidence="2" id="KW-1133">Transmembrane helix</keyword>
<reference evidence="3" key="1">
    <citation type="journal article" date="2023" name="Mol. Phylogenet. Evol.">
        <title>Genome-scale phylogeny and comparative genomics of the fungal order Sordariales.</title>
        <authorList>
            <person name="Hensen N."/>
            <person name="Bonometti L."/>
            <person name="Westerberg I."/>
            <person name="Brannstrom I.O."/>
            <person name="Guillou S."/>
            <person name="Cros-Aarteil S."/>
            <person name="Calhoun S."/>
            <person name="Haridas S."/>
            <person name="Kuo A."/>
            <person name="Mondo S."/>
            <person name="Pangilinan J."/>
            <person name="Riley R."/>
            <person name="LaButti K."/>
            <person name="Andreopoulos B."/>
            <person name="Lipzen A."/>
            <person name="Chen C."/>
            <person name="Yan M."/>
            <person name="Daum C."/>
            <person name="Ng V."/>
            <person name="Clum A."/>
            <person name="Steindorff A."/>
            <person name="Ohm R.A."/>
            <person name="Martin F."/>
            <person name="Silar P."/>
            <person name="Natvig D.O."/>
            <person name="Lalanne C."/>
            <person name="Gautier V."/>
            <person name="Ament-Velasquez S.L."/>
            <person name="Kruys A."/>
            <person name="Hutchinson M.I."/>
            <person name="Powell A.J."/>
            <person name="Barry K."/>
            <person name="Miller A.N."/>
            <person name="Grigoriev I.V."/>
            <person name="Debuchy R."/>
            <person name="Gladieux P."/>
            <person name="Hiltunen Thoren M."/>
            <person name="Johannesson H."/>
        </authorList>
    </citation>
    <scope>NUCLEOTIDE SEQUENCE</scope>
    <source>
        <strain evidence="3">CBS 538.74</strain>
    </source>
</reference>
<feature type="region of interest" description="Disordered" evidence="1">
    <location>
        <begin position="132"/>
        <end position="174"/>
    </location>
</feature>
<protein>
    <submittedName>
        <fullName evidence="3">Uncharacterized protein</fullName>
    </submittedName>
</protein>
<evidence type="ECO:0000313" key="3">
    <source>
        <dbReference type="EMBL" id="KAK4155939.1"/>
    </source>
</evidence>
<sequence>MTNQGDGSGPSLAQARNTRHNHNHDLNHQHLHLHRHRRLHLPGADNASPHIRSPPNEKLHGRQVVIVQTVSVVHYIDATGAVTSVETLRSDPVAPTPLDPLAGVTAALSALGDALPSVSLPGIIPGLIDGAPSSTTSTSAESETSSSSTSLSASSETLTSTPFGSPSSAFPTLSGQPHDRTLLEFYTNVVLFSFHIRFYFNQEQQLSMDFHDRIQREDNANAGAGAQAPVPVPMDPTPEPPAGLTPETRNAVVGGVVGSVAGIALVVLALMYFLKWRRQRGQGIMLLGDGDSTARGRAFSSAGPASPSSGKGMTERSGPFAIPSALANLTGKRAIDAPPAEPATQEKGFHRVSGKKLISVLESGGDGYSDPHDSIGSDSSFYRDSQAFLSSSGQPPLQLGSPMRPVSGVPIFRDGPQRAAVQEQSPLPPGHRRSAFPTTLPMPDSVGRSFASRDGSRGSASRFTEDA</sequence>
<proteinExistence type="predicted"/>
<dbReference type="EMBL" id="MU856877">
    <property type="protein sequence ID" value="KAK4155939.1"/>
    <property type="molecule type" value="Genomic_DNA"/>
</dbReference>
<feature type="transmembrane region" description="Helical" evidence="2">
    <location>
        <begin position="251"/>
        <end position="274"/>
    </location>
</feature>
<feature type="region of interest" description="Disordered" evidence="1">
    <location>
        <begin position="386"/>
        <end position="467"/>
    </location>
</feature>
<feature type="compositionally biased region" description="Low complexity" evidence="1">
    <location>
        <begin position="133"/>
        <end position="161"/>
    </location>
</feature>
<dbReference type="Proteomes" id="UP001302745">
    <property type="component" value="Unassembled WGS sequence"/>
</dbReference>
<evidence type="ECO:0000256" key="2">
    <source>
        <dbReference type="SAM" id="Phobius"/>
    </source>
</evidence>
<reference evidence="3" key="2">
    <citation type="submission" date="2023-05" db="EMBL/GenBank/DDBJ databases">
        <authorList>
            <consortium name="Lawrence Berkeley National Laboratory"/>
            <person name="Steindorff A."/>
            <person name="Hensen N."/>
            <person name="Bonometti L."/>
            <person name="Westerberg I."/>
            <person name="Brannstrom I.O."/>
            <person name="Guillou S."/>
            <person name="Cros-Aarteil S."/>
            <person name="Calhoun S."/>
            <person name="Haridas S."/>
            <person name="Kuo A."/>
            <person name="Mondo S."/>
            <person name="Pangilinan J."/>
            <person name="Riley R."/>
            <person name="Labutti K."/>
            <person name="Andreopoulos B."/>
            <person name="Lipzen A."/>
            <person name="Chen C."/>
            <person name="Yanf M."/>
            <person name="Daum C."/>
            <person name="Ng V."/>
            <person name="Clum A."/>
            <person name="Ohm R."/>
            <person name="Martin F."/>
            <person name="Silar P."/>
            <person name="Natvig D."/>
            <person name="Lalanne C."/>
            <person name="Gautier V."/>
            <person name="Ament-Velasquez S.L."/>
            <person name="Kruys A."/>
            <person name="Hutchinson M.I."/>
            <person name="Powell A.J."/>
            <person name="Barry K."/>
            <person name="Miller A.N."/>
            <person name="Grigoriev I.V."/>
            <person name="Debuchy R."/>
            <person name="Gladieux P."/>
            <person name="Thoren M.H."/>
            <person name="Johannesson H."/>
        </authorList>
    </citation>
    <scope>NUCLEOTIDE SEQUENCE</scope>
    <source>
        <strain evidence="3">CBS 538.74</strain>
    </source>
</reference>
<feature type="compositionally biased region" description="Low complexity" evidence="1">
    <location>
        <begin position="447"/>
        <end position="467"/>
    </location>
</feature>
<feature type="compositionally biased region" description="Polar residues" evidence="1">
    <location>
        <begin position="386"/>
        <end position="395"/>
    </location>
</feature>
<comment type="caution">
    <text evidence="3">The sequence shown here is derived from an EMBL/GenBank/DDBJ whole genome shotgun (WGS) entry which is preliminary data.</text>
</comment>